<sequence>MSMGLDVSRHGALDEFAELARTLGSPHRLLLLELAAQGEWSVEALAEQAGLSVANASQHLQQLKRAGFVLSRRDGKHVRYRLGEGPVIPLLAALRQCVEHRRGELGRLAAGLAGGAEGMSREALLARLRDGDVLLLDVRPREEYLQGHLPGAMSLPLEQLERRLAELPPALEIVAYCRGPYCALSAQAVAMLRAAGRPARRLMDGYPDWKAAGLAVERD</sequence>
<reference evidence="6 7" key="1">
    <citation type="submission" date="2016-10" db="EMBL/GenBank/DDBJ databases">
        <title>Chromobacterium muskegensis sp. nov., an insecticidal bacterium isolated from Sphagnum bogs.</title>
        <authorList>
            <person name="Sparks M.E."/>
            <person name="Blackburn M.B."/>
            <person name="Gundersen-Rindal D.E."/>
            <person name="Mitchell A."/>
            <person name="Farrar R."/>
            <person name="Kuhar D."/>
        </authorList>
    </citation>
    <scope>NUCLEOTIDE SEQUENCE [LARGE SCALE GENOMIC DNA]</scope>
    <source>
        <strain evidence="6 7">21-1</strain>
    </source>
</reference>
<dbReference type="SMART" id="SM00450">
    <property type="entry name" value="RHOD"/>
    <property type="match status" value="1"/>
</dbReference>
<name>A0A1D9LN60_9NEIS</name>
<dbReference type="PRINTS" id="PR00778">
    <property type="entry name" value="HTHARSR"/>
</dbReference>
<evidence type="ECO:0000256" key="2">
    <source>
        <dbReference type="ARBA" id="ARBA00023125"/>
    </source>
</evidence>
<dbReference type="EMBL" id="CP017707">
    <property type="protein sequence ID" value="AOZ52726.1"/>
    <property type="molecule type" value="Genomic_DNA"/>
</dbReference>
<dbReference type="Pfam" id="PF12840">
    <property type="entry name" value="HTH_20"/>
    <property type="match status" value="1"/>
</dbReference>
<dbReference type="STRING" id="1108595.BKX93_04490"/>
<evidence type="ECO:0000313" key="6">
    <source>
        <dbReference type="EMBL" id="AOZ52726.1"/>
    </source>
</evidence>
<proteinExistence type="predicted"/>
<dbReference type="Gene3D" id="1.10.10.10">
    <property type="entry name" value="Winged helix-like DNA-binding domain superfamily/Winged helix DNA-binding domain"/>
    <property type="match status" value="1"/>
</dbReference>
<protein>
    <submittedName>
        <fullName evidence="6">ArsR family transcriptional regulator</fullName>
    </submittedName>
</protein>
<evidence type="ECO:0000313" key="7">
    <source>
        <dbReference type="Proteomes" id="UP000178776"/>
    </source>
</evidence>
<evidence type="ECO:0000256" key="3">
    <source>
        <dbReference type="ARBA" id="ARBA00023163"/>
    </source>
</evidence>
<gene>
    <name evidence="6" type="ORF">BKX93_04490</name>
</gene>
<dbReference type="CDD" id="cd00090">
    <property type="entry name" value="HTH_ARSR"/>
    <property type="match status" value="1"/>
</dbReference>
<keyword evidence="3" id="KW-0804">Transcription</keyword>
<dbReference type="RefSeq" id="WP_046168099.1">
    <property type="nucleotide sequence ID" value="NZ_CP017707.1"/>
</dbReference>
<dbReference type="PROSITE" id="PS50987">
    <property type="entry name" value="HTH_ARSR_2"/>
    <property type="match status" value="1"/>
</dbReference>
<dbReference type="SUPFAM" id="SSF52821">
    <property type="entry name" value="Rhodanese/Cell cycle control phosphatase"/>
    <property type="match status" value="1"/>
</dbReference>
<organism evidence="6 7">
    <name type="scientific">Chromobacterium vaccinii</name>
    <dbReference type="NCBI Taxonomy" id="1108595"/>
    <lineage>
        <taxon>Bacteria</taxon>
        <taxon>Pseudomonadati</taxon>
        <taxon>Pseudomonadota</taxon>
        <taxon>Betaproteobacteria</taxon>
        <taxon>Neisseriales</taxon>
        <taxon>Chromobacteriaceae</taxon>
        <taxon>Chromobacterium</taxon>
    </lineage>
</organism>
<accession>A0A1D9LN60</accession>
<dbReference type="Pfam" id="PF00581">
    <property type="entry name" value="Rhodanese"/>
    <property type="match status" value="1"/>
</dbReference>
<dbReference type="CDD" id="cd00158">
    <property type="entry name" value="RHOD"/>
    <property type="match status" value="1"/>
</dbReference>
<dbReference type="InterPro" id="IPR051011">
    <property type="entry name" value="Metal_resp_trans_reg"/>
</dbReference>
<dbReference type="PANTHER" id="PTHR43132">
    <property type="entry name" value="ARSENICAL RESISTANCE OPERON REPRESSOR ARSR-RELATED"/>
    <property type="match status" value="1"/>
</dbReference>
<dbReference type="PROSITE" id="PS00380">
    <property type="entry name" value="RHODANESE_1"/>
    <property type="match status" value="1"/>
</dbReference>
<dbReference type="PANTHER" id="PTHR43132:SF8">
    <property type="entry name" value="HTH-TYPE TRANSCRIPTIONAL REGULATOR KMTR"/>
    <property type="match status" value="1"/>
</dbReference>
<evidence type="ECO:0000259" key="5">
    <source>
        <dbReference type="PROSITE" id="PS50987"/>
    </source>
</evidence>
<dbReference type="KEGG" id="cvc:BKX93_04490"/>
<dbReference type="InterPro" id="IPR036390">
    <property type="entry name" value="WH_DNA-bd_sf"/>
</dbReference>
<dbReference type="AlphaFoldDB" id="A0A1D9LN60"/>
<feature type="domain" description="Rhodanese" evidence="4">
    <location>
        <begin position="129"/>
        <end position="218"/>
    </location>
</feature>
<dbReference type="GO" id="GO:0003677">
    <property type="term" value="F:DNA binding"/>
    <property type="evidence" value="ECO:0007669"/>
    <property type="project" value="UniProtKB-KW"/>
</dbReference>
<dbReference type="InterPro" id="IPR036873">
    <property type="entry name" value="Rhodanese-like_dom_sf"/>
</dbReference>
<dbReference type="GeneID" id="68840469"/>
<evidence type="ECO:0000256" key="1">
    <source>
        <dbReference type="ARBA" id="ARBA00023015"/>
    </source>
</evidence>
<feature type="domain" description="HTH arsR-type" evidence="5">
    <location>
        <begin position="8"/>
        <end position="102"/>
    </location>
</feature>
<dbReference type="InterPro" id="IPR001845">
    <property type="entry name" value="HTH_ArsR_DNA-bd_dom"/>
</dbReference>
<dbReference type="GO" id="GO:0004792">
    <property type="term" value="F:thiosulfate-cyanide sulfurtransferase activity"/>
    <property type="evidence" value="ECO:0007669"/>
    <property type="project" value="InterPro"/>
</dbReference>
<dbReference type="Proteomes" id="UP000178776">
    <property type="component" value="Chromosome"/>
</dbReference>
<dbReference type="NCBIfam" id="NF033788">
    <property type="entry name" value="HTH_metalloreg"/>
    <property type="match status" value="1"/>
</dbReference>
<keyword evidence="1" id="KW-0805">Transcription regulation</keyword>
<dbReference type="SUPFAM" id="SSF46785">
    <property type="entry name" value="Winged helix' DNA-binding domain"/>
    <property type="match status" value="1"/>
</dbReference>
<dbReference type="InterPro" id="IPR001763">
    <property type="entry name" value="Rhodanese-like_dom"/>
</dbReference>
<dbReference type="Gene3D" id="3.40.250.10">
    <property type="entry name" value="Rhodanese-like domain"/>
    <property type="match status" value="1"/>
</dbReference>
<dbReference type="PROSITE" id="PS50206">
    <property type="entry name" value="RHODANESE_3"/>
    <property type="match status" value="1"/>
</dbReference>
<dbReference type="InterPro" id="IPR036388">
    <property type="entry name" value="WH-like_DNA-bd_sf"/>
</dbReference>
<dbReference type="InterPro" id="IPR001307">
    <property type="entry name" value="Thiosulphate_STrfase_CS"/>
</dbReference>
<evidence type="ECO:0000259" key="4">
    <source>
        <dbReference type="PROSITE" id="PS50206"/>
    </source>
</evidence>
<dbReference type="InterPro" id="IPR011991">
    <property type="entry name" value="ArsR-like_HTH"/>
</dbReference>
<dbReference type="SMART" id="SM00418">
    <property type="entry name" value="HTH_ARSR"/>
    <property type="match status" value="1"/>
</dbReference>
<keyword evidence="2" id="KW-0238">DNA-binding</keyword>
<dbReference type="GO" id="GO:0003700">
    <property type="term" value="F:DNA-binding transcription factor activity"/>
    <property type="evidence" value="ECO:0007669"/>
    <property type="project" value="InterPro"/>
</dbReference>